<evidence type="ECO:0000256" key="3">
    <source>
        <dbReference type="PROSITE-ProRule" id="PRU00023"/>
    </source>
</evidence>
<feature type="repeat" description="ANK" evidence="3">
    <location>
        <begin position="48"/>
        <end position="75"/>
    </location>
</feature>
<dbReference type="OrthoDB" id="539213at2759"/>
<dbReference type="PANTHER" id="PTHR23206">
    <property type="entry name" value="MASK PROTEIN"/>
    <property type="match status" value="1"/>
</dbReference>
<keyword evidence="2 3" id="KW-0040">ANK repeat</keyword>
<evidence type="ECO:0000256" key="1">
    <source>
        <dbReference type="ARBA" id="ARBA00022737"/>
    </source>
</evidence>
<evidence type="ECO:0000259" key="5">
    <source>
        <dbReference type="PROSITE" id="PS50105"/>
    </source>
</evidence>
<dbReference type="InterPro" id="IPR051631">
    <property type="entry name" value="Ankyrin-KH/SAM_domain"/>
</dbReference>
<dbReference type="Pfam" id="PF12796">
    <property type="entry name" value="Ank_2"/>
    <property type="match status" value="2"/>
</dbReference>
<feature type="repeat" description="ANK" evidence="3">
    <location>
        <begin position="76"/>
        <end position="108"/>
    </location>
</feature>
<evidence type="ECO:0000313" key="6">
    <source>
        <dbReference type="EMBL" id="KAF6020900.1"/>
    </source>
</evidence>
<dbReference type="InterPro" id="IPR002110">
    <property type="entry name" value="Ankyrin_rpt"/>
</dbReference>
<dbReference type="SMART" id="SM00454">
    <property type="entry name" value="SAM"/>
    <property type="match status" value="1"/>
</dbReference>
<dbReference type="PRINTS" id="PR01415">
    <property type="entry name" value="ANKYRIN"/>
</dbReference>
<dbReference type="Proteomes" id="UP000593567">
    <property type="component" value="Unassembled WGS sequence"/>
</dbReference>
<feature type="repeat" description="ANK" evidence="3">
    <location>
        <begin position="109"/>
        <end position="141"/>
    </location>
</feature>
<dbReference type="EMBL" id="VXIV02003141">
    <property type="protein sequence ID" value="KAF6020900.1"/>
    <property type="molecule type" value="Genomic_DNA"/>
</dbReference>
<dbReference type="Pfam" id="PF00536">
    <property type="entry name" value="SAM_1"/>
    <property type="match status" value="1"/>
</dbReference>
<gene>
    <name evidence="6" type="ORF">EB796_020815</name>
</gene>
<dbReference type="InterPro" id="IPR001660">
    <property type="entry name" value="SAM"/>
</dbReference>
<evidence type="ECO:0000256" key="4">
    <source>
        <dbReference type="SAM" id="MobiDB-lite"/>
    </source>
</evidence>
<dbReference type="AlphaFoldDB" id="A0A7J7J3Y5"/>
<dbReference type="PANTHER" id="PTHR23206:SF7">
    <property type="entry name" value="PROTEIN KINASE DOMAIN-CONTAINING PROTEIN"/>
    <property type="match status" value="1"/>
</dbReference>
<organism evidence="6 7">
    <name type="scientific">Bugula neritina</name>
    <name type="common">Brown bryozoan</name>
    <name type="synonym">Sertularia neritina</name>
    <dbReference type="NCBI Taxonomy" id="10212"/>
    <lineage>
        <taxon>Eukaryota</taxon>
        <taxon>Metazoa</taxon>
        <taxon>Spiralia</taxon>
        <taxon>Lophotrochozoa</taxon>
        <taxon>Bryozoa</taxon>
        <taxon>Gymnolaemata</taxon>
        <taxon>Cheilostomatida</taxon>
        <taxon>Flustrina</taxon>
        <taxon>Buguloidea</taxon>
        <taxon>Bugulidae</taxon>
        <taxon>Bugula</taxon>
    </lineage>
</organism>
<dbReference type="PROSITE" id="PS50297">
    <property type="entry name" value="ANK_REP_REGION"/>
    <property type="match status" value="4"/>
</dbReference>
<protein>
    <submittedName>
        <fullName evidence="6">ANKS3</fullName>
    </submittedName>
</protein>
<evidence type="ECO:0000256" key="2">
    <source>
        <dbReference type="ARBA" id="ARBA00023043"/>
    </source>
</evidence>
<dbReference type="GO" id="GO:0045087">
    <property type="term" value="P:innate immune response"/>
    <property type="evidence" value="ECO:0007669"/>
    <property type="project" value="TreeGrafter"/>
</dbReference>
<proteinExistence type="predicted"/>
<reference evidence="6" key="1">
    <citation type="submission" date="2020-06" db="EMBL/GenBank/DDBJ databases">
        <title>Draft genome of Bugula neritina, a colonial animal packing powerful symbionts and potential medicines.</title>
        <authorList>
            <person name="Rayko M."/>
        </authorList>
    </citation>
    <scope>NUCLEOTIDE SEQUENCE [LARGE SCALE GENOMIC DNA]</scope>
    <source>
        <strain evidence="6">Kwan_BN1</strain>
    </source>
</reference>
<dbReference type="InterPro" id="IPR013761">
    <property type="entry name" value="SAM/pointed_sf"/>
</dbReference>
<dbReference type="SUPFAM" id="SSF48403">
    <property type="entry name" value="Ankyrin repeat"/>
    <property type="match status" value="1"/>
</dbReference>
<dbReference type="Gene3D" id="1.25.40.20">
    <property type="entry name" value="Ankyrin repeat-containing domain"/>
    <property type="match status" value="1"/>
</dbReference>
<sequence>MNGVTTAQIAAAGSDDSGDSDFFNSSLSIWRGPRSSLEGEYETIPLDLHTACSIGNFDVVRMFINSEEDLNAKNSGGYTPLMYAAYIGHDNIVNMLIDAQVDVNLSNDKGHTPLMLAASCGNESVCDFLKDAGADLEARDKKGWTALFHATFNGHQNLVKFLLDKGANINAVEPKYGFTPLMQAAYHGHEIIAQCLLQQGADVDKTSRIGDTARSLAMRKNFIKIVSLVDNKALSQVSSRSASSHHDDSSSDENTTLGRGRHQRSKKLNINAGPEALSMMKPHSQKSCVTFKEPVSIQTDTHRRKSQHHSHQVEDGVSSNLRALNVENSEEAKSPAQRKCFGTVPKGPQQAAGGARGMQVSPTPKIVSSRPTNILEILQPLGLSHYENKFIENDIDIEVFLTLTAEDLKEIGLDKFGPRRKITNAIASWHKENNMPANNIGNNDASLATQLESLQQDLKEKTWQLSQTYTQLHHYHKELEQEKNIRSLTENYLLAEKVRKDNLIRQSKDIRVQCVKALKNHVKVKTIQQLLRCRHENGSDVGFIPQQLQETLKLTDEATRKQVTDLSNMSNEDLWDGLQTALTEGSKSMNMAIFNLDKLGSEHQTEY</sequence>
<dbReference type="InterPro" id="IPR036770">
    <property type="entry name" value="Ankyrin_rpt-contain_sf"/>
</dbReference>
<comment type="caution">
    <text evidence="6">The sequence shown here is derived from an EMBL/GenBank/DDBJ whole genome shotgun (WGS) entry which is preliminary data.</text>
</comment>
<name>A0A7J7J3Y5_BUGNE</name>
<dbReference type="GO" id="GO:0005737">
    <property type="term" value="C:cytoplasm"/>
    <property type="evidence" value="ECO:0007669"/>
    <property type="project" value="TreeGrafter"/>
</dbReference>
<dbReference type="PROSITE" id="PS50088">
    <property type="entry name" value="ANK_REPEAT"/>
    <property type="match status" value="5"/>
</dbReference>
<feature type="region of interest" description="Disordered" evidence="4">
    <location>
        <begin position="237"/>
        <end position="266"/>
    </location>
</feature>
<dbReference type="SUPFAM" id="SSF47769">
    <property type="entry name" value="SAM/Pointed domain"/>
    <property type="match status" value="1"/>
</dbReference>
<feature type="region of interest" description="Disordered" evidence="4">
    <location>
        <begin position="296"/>
        <end position="366"/>
    </location>
</feature>
<accession>A0A7J7J3Y5</accession>
<dbReference type="PROSITE" id="PS50105">
    <property type="entry name" value="SAM_DOMAIN"/>
    <property type="match status" value="1"/>
</dbReference>
<dbReference type="SMART" id="SM00248">
    <property type="entry name" value="ANK"/>
    <property type="match status" value="5"/>
</dbReference>
<keyword evidence="1" id="KW-0677">Repeat</keyword>
<feature type="repeat" description="ANK" evidence="3">
    <location>
        <begin position="142"/>
        <end position="174"/>
    </location>
</feature>
<keyword evidence="7" id="KW-1185">Reference proteome</keyword>
<dbReference type="Gene3D" id="1.10.150.50">
    <property type="entry name" value="Transcription Factor, Ets-1"/>
    <property type="match status" value="1"/>
</dbReference>
<evidence type="ECO:0000313" key="7">
    <source>
        <dbReference type="Proteomes" id="UP000593567"/>
    </source>
</evidence>
<feature type="repeat" description="ANK" evidence="3">
    <location>
        <begin position="176"/>
        <end position="208"/>
    </location>
</feature>
<feature type="domain" description="SAM" evidence="5">
    <location>
        <begin position="369"/>
        <end position="432"/>
    </location>
</feature>